<feature type="compositionally biased region" description="Basic and acidic residues" evidence="1">
    <location>
        <begin position="244"/>
        <end position="283"/>
    </location>
</feature>
<keyword evidence="2" id="KW-0472">Membrane</keyword>
<gene>
    <name evidence="3" type="ORF">PAUS00366_LOCUS22542</name>
</gene>
<evidence type="ECO:0000313" key="3">
    <source>
        <dbReference type="EMBL" id="CAE0729757.1"/>
    </source>
</evidence>
<accession>A0A7S4AX23</accession>
<feature type="compositionally biased region" description="Acidic residues" evidence="1">
    <location>
        <begin position="284"/>
        <end position="294"/>
    </location>
</feature>
<protein>
    <submittedName>
        <fullName evidence="3">Uncharacterized protein</fullName>
    </submittedName>
</protein>
<organism evidence="3">
    <name type="scientific">Pseudo-nitzschia australis</name>
    <dbReference type="NCBI Taxonomy" id="44445"/>
    <lineage>
        <taxon>Eukaryota</taxon>
        <taxon>Sar</taxon>
        <taxon>Stramenopiles</taxon>
        <taxon>Ochrophyta</taxon>
        <taxon>Bacillariophyta</taxon>
        <taxon>Bacillariophyceae</taxon>
        <taxon>Bacillariophycidae</taxon>
        <taxon>Bacillariales</taxon>
        <taxon>Bacillariaceae</taxon>
        <taxon>Pseudo-nitzschia</taxon>
    </lineage>
</organism>
<keyword evidence="2" id="KW-0812">Transmembrane</keyword>
<dbReference type="AlphaFoldDB" id="A0A7S4AX23"/>
<feature type="region of interest" description="Disordered" evidence="1">
    <location>
        <begin position="244"/>
        <end position="294"/>
    </location>
</feature>
<proteinExistence type="predicted"/>
<keyword evidence="2" id="KW-1133">Transmembrane helix</keyword>
<feature type="transmembrane region" description="Helical" evidence="2">
    <location>
        <begin position="194"/>
        <end position="215"/>
    </location>
</feature>
<feature type="transmembrane region" description="Helical" evidence="2">
    <location>
        <begin position="12"/>
        <end position="35"/>
    </location>
</feature>
<feature type="transmembrane region" description="Helical" evidence="2">
    <location>
        <begin position="147"/>
        <end position="168"/>
    </location>
</feature>
<reference evidence="3" key="1">
    <citation type="submission" date="2021-01" db="EMBL/GenBank/DDBJ databases">
        <authorList>
            <person name="Corre E."/>
            <person name="Pelletier E."/>
            <person name="Niang G."/>
            <person name="Scheremetjew M."/>
            <person name="Finn R."/>
            <person name="Kale V."/>
            <person name="Holt S."/>
            <person name="Cochrane G."/>
            <person name="Meng A."/>
            <person name="Brown T."/>
            <person name="Cohen L."/>
        </authorList>
    </citation>
    <scope>NUCLEOTIDE SEQUENCE</scope>
    <source>
        <strain evidence="3">10249 10 AB</strain>
    </source>
</reference>
<evidence type="ECO:0000256" key="1">
    <source>
        <dbReference type="SAM" id="MobiDB-lite"/>
    </source>
</evidence>
<evidence type="ECO:0000256" key="2">
    <source>
        <dbReference type="SAM" id="Phobius"/>
    </source>
</evidence>
<feature type="transmembrane region" description="Helical" evidence="2">
    <location>
        <begin position="118"/>
        <end position="140"/>
    </location>
</feature>
<sequence length="294" mass="33539">MQFHGFCSYPHGGWAVISLIVTSICALAATMWSMASCRMFYIDYTTDRGDFSDFFKDPTADGEPVLQRVGAGLFTWLVPYAEDPFGNPNSDWTYGRCVGFSESQRNFFGDPLFEVSRVFAVLSVLGGMGLVLAVFILSCMSLKRFQIWMMTIIFGLIPIFVGLTFIVLQSKLCNGLTTYQNETYQTSCTVDQGGLVVIAAAIFWSVTFLISVVYIKDPKRDVGIRNGQITNAFETRQEERHLREMERRVKVQERREQRQERRNQRRKENGGSDNNDHDLRLEQDISDFDEDGEV</sequence>
<name>A0A7S4AX23_9STRA</name>
<dbReference type="EMBL" id="HBIX01034480">
    <property type="protein sequence ID" value="CAE0729757.1"/>
    <property type="molecule type" value="Transcribed_RNA"/>
</dbReference>